<dbReference type="GO" id="GO:0005524">
    <property type="term" value="F:ATP binding"/>
    <property type="evidence" value="ECO:0007669"/>
    <property type="project" value="UniProtKB-UniRule"/>
</dbReference>
<accession>A0A9P8A5V0</accession>
<dbReference type="InterPro" id="IPR011095">
    <property type="entry name" value="Dala_Dala_lig_C"/>
</dbReference>
<feature type="domain" description="ATP-grasp" evidence="4">
    <location>
        <begin position="3"/>
        <end position="232"/>
    </location>
</feature>
<gene>
    <name evidence="5" type="ORF">KVV02_008464</name>
</gene>
<dbReference type="Proteomes" id="UP000717515">
    <property type="component" value="Unassembled WGS sequence"/>
</dbReference>
<dbReference type="CDD" id="cd02440">
    <property type="entry name" value="AdoMet_MTases"/>
    <property type="match status" value="1"/>
</dbReference>
<dbReference type="SUPFAM" id="SSF56059">
    <property type="entry name" value="Glutathione synthetase ATP-binding domain-like"/>
    <property type="match status" value="1"/>
</dbReference>
<organism evidence="5 6">
    <name type="scientific">Mortierella alpina</name>
    <name type="common">Oleaginous fungus</name>
    <name type="synonym">Mortierella renispora</name>
    <dbReference type="NCBI Taxonomy" id="64518"/>
    <lineage>
        <taxon>Eukaryota</taxon>
        <taxon>Fungi</taxon>
        <taxon>Fungi incertae sedis</taxon>
        <taxon>Mucoromycota</taxon>
        <taxon>Mortierellomycotina</taxon>
        <taxon>Mortierellomycetes</taxon>
        <taxon>Mortierellales</taxon>
        <taxon>Mortierellaceae</taxon>
        <taxon>Mortierella</taxon>
    </lineage>
</organism>
<dbReference type="InterPro" id="IPR029063">
    <property type="entry name" value="SAM-dependent_MTases_sf"/>
</dbReference>
<evidence type="ECO:0000256" key="3">
    <source>
        <dbReference type="PROSITE-ProRule" id="PRU00409"/>
    </source>
</evidence>
<evidence type="ECO:0000313" key="5">
    <source>
        <dbReference type="EMBL" id="KAG9324902.1"/>
    </source>
</evidence>
<dbReference type="Gene3D" id="3.30.470.20">
    <property type="entry name" value="ATP-grasp fold, B domain"/>
    <property type="match status" value="1"/>
</dbReference>
<dbReference type="Pfam" id="PF13649">
    <property type="entry name" value="Methyltransf_25"/>
    <property type="match status" value="1"/>
</dbReference>
<dbReference type="SUPFAM" id="SSF53335">
    <property type="entry name" value="S-adenosyl-L-methionine-dependent methyltransferases"/>
    <property type="match status" value="1"/>
</dbReference>
<dbReference type="InterPro" id="IPR011761">
    <property type="entry name" value="ATP-grasp"/>
</dbReference>
<dbReference type="PANTHER" id="PTHR23132">
    <property type="entry name" value="D-ALANINE--D-ALANINE LIGASE"/>
    <property type="match status" value="1"/>
</dbReference>
<evidence type="ECO:0000259" key="4">
    <source>
        <dbReference type="PROSITE" id="PS50975"/>
    </source>
</evidence>
<dbReference type="Gene3D" id="3.30.1490.20">
    <property type="entry name" value="ATP-grasp fold, A domain"/>
    <property type="match status" value="1"/>
</dbReference>
<keyword evidence="2" id="KW-0436">Ligase</keyword>
<evidence type="ECO:0000313" key="6">
    <source>
        <dbReference type="Proteomes" id="UP000717515"/>
    </source>
</evidence>
<evidence type="ECO:0000256" key="1">
    <source>
        <dbReference type="ARBA" id="ARBA00010871"/>
    </source>
</evidence>
<name>A0A9P8A5V0_MORAP</name>
<comment type="similarity">
    <text evidence="1">Belongs to the D-alanine--D-alanine ligase family.</text>
</comment>
<dbReference type="Pfam" id="PF07478">
    <property type="entry name" value="Dala_Dala_lig_C"/>
    <property type="match status" value="1"/>
</dbReference>
<dbReference type="GO" id="GO:0046872">
    <property type="term" value="F:metal ion binding"/>
    <property type="evidence" value="ECO:0007669"/>
    <property type="project" value="InterPro"/>
</dbReference>
<dbReference type="PROSITE" id="PS50975">
    <property type="entry name" value="ATP_GRASP"/>
    <property type="match status" value="1"/>
</dbReference>
<dbReference type="InterPro" id="IPR013815">
    <property type="entry name" value="ATP_grasp_subdomain_1"/>
</dbReference>
<comment type="caution">
    <text evidence="5">The sequence shown here is derived from an EMBL/GenBank/DDBJ whole genome shotgun (WGS) entry which is preliminary data.</text>
</comment>
<keyword evidence="3" id="KW-0067">ATP-binding</keyword>
<dbReference type="InterPro" id="IPR041698">
    <property type="entry name" value="Methyltransf_25"/>
</dbReference>
<reference evidence="5" key="1">
    <citation type="submission" date="2021-07" db="EMBL/GenBank/DDBJ databases">
        <title>Draft genome of Mortierella alpina, strain LL118, isolated from an aspen leaf litter sample.</title>
        <authorList>
            <person name="Yang S."/>
            <person name="Vinatzer B.A."/>
        </authorList>
    </citation>
    <scope>NUCLEOTIDE SEQUENCE</scope>
    <source>
        <strain evidence="5">LL118</strain>
    </source>
</reference>
<dbReference type="Gene3D" id="3.40.50.150">
    <property type="entry name" value="Vaccinia Virus protein VP39"/>
    <property type="match status" value="1"/>
</dbReference>
<dbReference type="EMBL" id="JAIFTL010000053">
    <property type="protein sequence ID" value="KAG9324902.1"/>
    <property type="molecule type" value="Genomic_DNA"/>
</dbReference>
<proteinExistence type="inferred from homology"/>
<dbReference type="PANTHER" id="PTHR23132:SF23">
    <property type="entry name" value="D-ALANINE--D-ALANINE LIGASE B"/>
    <property type="match status" value="1"/>
</dbReference>
<protein>
    <recommendedName>
        <fullName evidence="4">ATP-grasp domain-containing protein</fullName>
    </recommendedName>
</protein>
<evidence type="ECO:0000256" key="2">
    <source>
        <dbReference type="ARBA" id="ARBA00022598"/>
    </source>
</evidence>
<sequence length="442" mass="49152">MSQALTRSSTSKSKDLPFIGTSSKFLSLSKLDFKKAASGIVQVPGETQFPLIVKPSRGCCSLNMTEKSVCSTPDQLSEQISLLRTMTSDDILVEEFIVGQEFTVMVVEVDDDVLAMAPYVCEFATGTEPMQQFLHFKNKIEGLRQGVVKYKLYDGELLEQLQDTACKAYRALDVFGGGYGRVDIRVAADNSIFVLEVNPIPAFFYDTSTTNDEIIRQCFPGGHEGLMDNLVATKLRSHTERGIKKNYDVMSASYNDLAYSQATFPHVLGKIVAKFPFQGTVLDLGSGTGIFGSLIQASYDSALTGIDLSPLMAAKATHYKKVYTGTIQRMLPFVGRFDHVVSSGALYYLDKESLLGVMDRCFVIAEQSITFGIEEIPDSYNKHLAEIGMGEMYSHNHISIVDSYMVPEGWHLVYKEKHFLWFSPKTGDDVHGTIYRFERAES</sequence>
<dbReference type="GO" id="GO:0008716">
    <property type="term" value="F:D-alanine-D-alanine ligase activity"/>
    <property type="evidence" value="ECO:0007669"/>
    <property type="project" value="InterPro"/>
</dbReference>
<keyword evidence="3" id="KW-0547">Nucleotide-binding</keyword>
<dbReference type="AlphaFoldDB" id="A0A9P8A5V0"/>